<dbReference type="AlphaFoldDB" id="A0A803PBM6"/>
<reference evidence="2" key="2">
    <citation type="submission" date="2021-03" db="UniProtKB">
        <authorList>
            <consortium name="EnsemblPlants"/>
        </authorList>
    </citation>
    <scope>IDENTIFICATION</scope>
</reference>
<feature type="compositionally biased region" description="Polar residues" evidence="1">
    <location>
        <begin position="41"/>
        <end position="63"/>
    </location>
</feature>
<dbReference type="OMA" id="EYIHYER"/>
<protein>
    <submittedName>
        <fullName evidence="2">Uncharacterized protein</fullName>
    </submittedName>
</protein>
<evidence type="ECO:0000256" key="1">
    <source>
        <dbReference type="SAM" id="MobiDB-lite"/>
    </source>
</evidence>
<feature type="region of interest" description="Disordered" evidence="1">
    <location>
        <begin position="1"/>
        <end position="63"/>
    </location>
</feature>
<keyword evidence="3" id="KW-1185">Reference proteome</keyword>
<dbReference type="PANTHER" id="PTHR34222">
    <property type="entry name" value="GAG_PRE-INTEGRS DOMAIN-CONTAINING PROTEIN"/>
    <property type="match status" value="1"/>
</dbReference>
<dbReference type="PANTHER" id="PTHR34222:SF99">
    <property type="entry name" value="PROTEIN, PUTATIVE-RELATED"/>
    <property type="match status" value="1"/>
</dbReference>
<feature type="compositionally biased region" description="Low complexity" evidence="1">
    <location>
        <begin position="31"/>
        <end position="40"/>
    </location>
</feature>
<evidence type="ECO:0000313" key="2">
    <source>
        <dbReference type="EnsemblPlants" id="cds.evm.model.04.1084"/>
    </source>
</evidence>
<dbReference type="EnsemblPlants" id="evm.model.04.1084">
    <property type="protein sequence ID" value="cds.evm.model.04.1084"/>
    <property type="gene ID" value="evm.TU.04.1084"/>
</dbReference>
<feature type="compositionally biased region" description="Polar residues" evidence="1">
    <location>
        <begin position="241"/>
        <end position="251"/>
    </location>
</feature>
<accession>A0A803PBM6</accession>
<proteinExistence type="predicted"/>
<organism evidence="2 3">
    <name type="scientific">Cannabis sativa</name>
    <name type="common">Hemp</name>
    <name type="synonym">Marijuana</name>
    <dbReference type="NCBI Taxonomy" id="3483"/>
    <lineage>
        <taxon>Eukaryota</taxon>
        <taxon>Viridiplantae</taxon>
        <taxon>Streptophyta</taxon>
        <taxon>Embryophyta</taxon>
        <taxon>Tracheophyta</taxon>
        <taxon>Spermatophyta</taxon>
        <taxon>Magnoliopsida</taxon>
        <taxon>eudicotyledons</taxon>
        <taxon>Gunneridae</taxon>
        <taxon>Pentapetalae</taxon>
        <taxon>rosids</taxon>
        <taxon>fabids</taxon>
        <taxon>Rosales</taxon>
        <taxon>Cannabaceae</taxon>
        <taxon>Cannabis</taxon>
    </lineage>
</organism>
<sequence>MEFHHQQLKNPSSDHPPDVTSAHTVVPMAASRRTTSTTRSQNNNETLDNQSPRTKENPVQPQRSQPLLDWKANEYVSNPFFLSLGDHPGLGYHLVTSYFTKLKSLSDELKEFPPNTTCTCGAIKHFLEYYNQNLVLQFLTGLNESYASVRAQILLNEPIPNLSRVFPMIVQEKRQQTLGSSDNPPLASSIRLLSTNLPRNKKPKPSCSHCGKPSHLVDKCFFIHDFPLGYGDKKKNEKSKAQANQASTSNPLDHATGHSITSDLSSQYQQLISLLSQQLNQAAPRIEPAMNTAASNLDGNAFSHPSFQ</sequence>
<reference evidence="2" key="1">
    <citation type="submission" date="2018-11" db="EMBL/GenBank/DDBJ databases">
        <authorList>
            <person name="Grassa J C."/>
        </authorList>
    </citation>
    <scope>NUCLEOTIDE SEQUENCE [LARGE SCALE GENOMIC DNA]</scope>
</reference>
<dbReference type="Gramene" id="evm.model.04.1084">
    <property type="protein sequence ID" value="cds.evm.model.04.1084"/>
    <property type="gene ID" value="evm.TU.04.1084"/>
</dbReference>
<evidence type="ECO:0000313" key="3">
    <source>
        <dbReference type="Proteomes" id="UP000596661"/>
    </source>
</evidence>
<dbReference type="Proteomes" id="UP000596661">
    <property type="component" value="Chromosome 4"/>
</dbReference>
<name>A0A803PBM6_CANSA</name>
<feature type="region of interest" description="Disordered" evidence="1">
    <location>
        <begin position="233"/>
        <end position="259"/>
    </location>
</feature>
<dbReference type="EMBL" id="UZAU01000372">
    <property type="status" value="NOT_ANNOTATED_CDS"/>
    <property type="molecule type" value="Genomic_DNA"/>
</dbReference>